<dbReference type="PANTHER" id="PTHR12121">
    <property type="entry name" value="CARBON CATABOLITE REPRESSOR PROTEIN 4"/>
    <property type="match status" value="1"/>
</dbReference>
<dbReference type="Pfam" id="PF03372">
    <property type="entry name" value="Exo_endo_phos"/>
    <property type="match status" value="1"/>
</dbReference>
<dbReference type="InterPro" id="IPR050410">
    <property type="entry name" value="CCR4/nocturin_mRNA_transcr"/>
</dbReference>
<dbReference type="CDD" id="cd09083">
    <property type="entry name" value="EEP-1"/>
    <property type="match status" value="1"/>
</dbReference>
<proteinExistence type="predicted"/>
<dbReference type="GO" id="GO:0000175">
    <property type="term" value="F:3'-5'-RNA exonuclease activity"/>
    <property type="evidence" value="ECO:0007669"/>
    <property type="project" value="TreeGrafter"/>
</dbReference>
<dbReference type="PANTHER" id="PTHR12121:SF36">
    <property type="entry name" value="ENDONUCLEASE_EXONUCLEASE_PHOSPHATASE DOMAIN-CONTAINING PROTEIN"/>
    <property type="match status" value="1"/>
</dbReference>
<keyword evidence="3" id="KW-0378">Hydrolase</keyword>
<feature type="signal peptide" evidence="1">
    <location>
        <begin position="1"/>
        <end position="17"/>
    </location>
</feature>
<accession>A0A1Z4BPP8</accession>
<dbReference type="KEGG" id="capn:CBG49_09405"/>
<reference evidence="4" key="1">
    <citation type="submission" date="2017-06" db="EMBL/GenBank/DDBJ databases">
        <title>Complete genome sequence of Capnocytophaga sp. KCOM 1579 (=ChDC OS43) isolated from a human refractory periapical abscess lesion.</title>
        <authorList>
            <person name="Kook J.-K."/>
            <person name="Park S.-N."/>
            <person name="Lim Y.K."/>
            <person name="Roh H."/>
        </authorList>
    </citation>
    <scope>NUCLEOTIDE SEQUENCE [LARGE SCALE GENOMIC DNA]</scope>
    <source>
        <strain evidence="4">ChDC OS43</strain>
    </source>
</reference>
<dbReference type="Gene3D" id="3.60.10.10">
    <property type="entry name" value="Endonuclease/exonuclease/phosphatase"/>
    <property type="match status" value="1"/>
</dbReference>
<feature type="chain" id="PRO_5011471187" evidence="1">
    <location>
        <begin position="18"/>
        <end position="274"/>
    </location>
</feature>
<evidence type="ECO:0000313" key="3">
    <source>
        <dbReference type="EMBL" id="ASF43274.1"/>
    </source>
</evidence>
<sequence length="274" mass="31540">MKQLLFILCILPALTVAQNLSVMTYNIRYDNNYDGINSWTEGNRKEKVFTIINDANPDIFGVQEALAHQLKFLEERFPTYQREGVGRDDGKEAGEHSAIFFKKNRFVLLDKGNFWLSQTPDVPSLGWDATCCNRICSWVKLKDKKTTFWVFNLHFDHEGKVAQIQSADLVLRKIKEIAKNGKVILMGDFNLPTEHPAVQKIATQLYDTQLSPTNKTPNMGTFNAFKTDEPLKGHIDFIFTEKSIKIKQYKIIETRIDGLYPSDHLPVWVQLQLK</sequence>
<keyword evidence="3" id="KW-0540">Nuclease</keyword>
<evidence type="ECO:0000256" key="1">
    <source>
        <dbReference type="SAM" id="SignalP"/>
    </source>
</evidence>
<dbReference type="EMBL" id="CP022022">
    <property type="protein sequence ID" value="ASF43274.1"/>
    <property type="molecule type" value="Genomic_DNA"/>
</dbReference>
<evidence type="ECO:0000259" key="2">
    <source>
        <dbReference type="Pfam" id="PF03372"/>
    </source>
</evidence>
<keyword evidence="1" id="KW-0732">Signal</keyword>
<dbReference type="Proteomes" id="UP000197007">
    <property type="component" value="Chromosome"/>
</dbReference>
<feature type="domain" description="Endonuclease/exonuclease/phosphatase" evidence="2">
    <location>
        <begin position="23"/>
        <end position="264"/>
    </location>
</feature>
<name>A0A1Z4BPP8_9FLAO</name>
<dbReference type="InterPro" id="IPR036691">
    <property type="entry name" value="Endo/exonu/phosph_ase_sf"/>
</dbReference>
<dbReference type="RefSeq" id="WP_009751123.1">
    <property type="nucleotide sequence ID" value="NZ_CP022022.1"/>
</dbReference>
<evidence type="ECO:0000313" key="4">
    <source>
        <dbReference type="Proteomes" id="UP000197007"/>
    </source>
</evidence>
<dbReference type="InterPro" id="IPR005135">
    <property type="entry name" value="Endo/exonuclease/phosphatase"/>
</dbReference>
<organism evidence="3 4">
    <name type="scientific">Capnocytophaga endodontalis</name>
    <dbReference type="NCBI Taxonomy" id="2708117"/>
    <lineage>
        <taxon>Bacteria</taxon>
        <taxon>Pseudomonadati</taxon>
        <taxon>Bacteroidota</taxon>
        <taxon>Flavobacteriia</taxon>
        <taxon>Flavobacteriales</taxon>
        <taxon>Flavobacteriaceae</taxon>
        <taxon>Capnocytophaga</taxon>
    </lineage>
</organism>
<gene>
    <name evidence="3" type="ORF">CBG49_09405</name>
</gene>
<dbReference type="AlphaFoldDB" id="A0A1Z4BPP8"/>
<keyword evidence="3" id="KW-0255">Endonuclease</keyword>
<protein>
    <submittedName>
        <fullName evidence="3">Endonuclease</fullName>
    </submittedName>
</protein>
<keyword evidence="4" id="KW-1185">Reference proteome</keyword>
<dbReference type="GO" id="GO:0004519">
    <property type="term" value="F:endonuclease activity"/>
    <property type="evidence" value="ECO:0007669"/>
    <property type="project" value="UniProtKB-KW"/>
</dbReference>
<dbReference type="SUPFAM" id="SSF56219">
    <property type="entry name" value="DNase I-like"/>
    <property type="match status" value="1"/>
</dbReference>